<dbReference type="NCBIfam" id="TIGR00633">
    <property type="entry name" value="xth"/>
    <property type="match status" value="1"/>
</dbReference>
<dbReference type="Pfam" id="PF03372">
    <property type="entry name" value="Exo_endo_phos"/>
    <property type="match status" value="1"/>
</dbReference>
<keyword evidence="4 7" id="KW-0378">Hydrolase</keyword>
<comment type="caution">
    <text evidence="7">The sequence shown here is derived from an EMBL/GenBank/DDBJ whole genome shotgun (WGS) entry which is preliminary data.</text>
</comment>
<evidence type="ECO:0000256" key="2">
    <source>
        <dbReference type="ARBA" id="ARBA00007092"/>
    </source>
</evidence>
<dbReference type="PROSITE" id="PS51435">
    <property type="entry name" value="AP_NUCLEASE_F1_4"/>
    <property type="match status" value="1"/>
</dbReference>
<evidence type="ECO:0000256" key="4">
    <source>
        <dbReference type="ARBA" id="ARBA00022801"/>
    </source>
</evidence>
<evidence type="ECO:0000313" key="7">
    <source>
        <dbReference type="EMBL" id="NVD26495.1"/>
    </source>
</evidence>
<sequence length="264" mass="30444">MSDTLKIVSWNINSIRARLDIVERFLTEEAPDILCLQETKVRNDQFPEGMFRRLGYNHMILHGQPMHHGVAIISRVPLHKDERFDWQNNGEARHVGAVLQNGVRIENVYIPAGGEVADRIINPKFGQKLDFFGRMTEWSANLKEPTILMGDFNVAPLPSDVWSHKALLKVVSHTQIEIDHLYAMRDAHGWVDVGRKLIPDPERLFTWWSYRAKDWRASDKGRRLDHVWVSPELGDKAVSHSVLEDARSWGKPSDHAPLITEFEF</sequence>
<dbReference type="InterPro" id="IPR005135">
    <property type="entry name" value="Endo/exonuclease/phosphatase"/>
</dbReference>
<accession>A0ABX2MYH4</accession>
<dbReference type="Proteomes" id="UP000652427">
    <property type="component" value="Unassembled WGS sequence"/>
</dbReference>
<reference evidence="7 8" key="1">
    <citation type="submission" date="2020-06" db="EMBL/GenBank/DDBJ databases">
        <authorList>
            <person name="Kim S.-J."/>
            <person name="Park S.-J."/>
        </authorList>
    </citation>
    <scope>NUCLEOTIDE SEQUENCE [LARGE SCALE GENOMIC DNA]</scope>
    <source>
        <strain evidence="7 8">SW-151</strain>
    </source>
</reference>
<dbReference type="InterPro" id="IPR004808">
    <property type="entry name" value="AP_endonuc_1"/>
</dbReference>
<evidence type="ECO:0000256" key="1">
    <source>
        <dbReference type="ARBA" id="ARBA00001946"/>
    </source>
</evidence>
<organism evidence="7 8">
    <name type="scientific">Parasphingorhabdus flavimaris</name>
    <dbReference type="NCBI Taxonomy" id="266812"/>
    <lineage>
        <taxon>Bacteria</taxon>
        <taxon>Pseudomonadati</taxon>
        <taxon>Pseudomonadota</taxon>
        <taxon>Alphaproteobacteria</taxon>
        <taxon>Sphingomonadales</taxon>
        <taxon>Sphingomonadaceae</taxon>
        <taxon>Parasphingorhabdus</taxon>
    </lineage>
</organism>
<comment type="similarity">
    <text evidence="2">Belongs to the DNA repair enzymes AP/ExoA family.</text>
</comment>
<protein>
    <submittedName>
        <fullName evidence="7">Exodeoxyribonuclease III</fullName>
        <ecNumber evidence="7">3.1.11.2</ecNumber>
    </submittedName>
</protein>
<dbReference type="PANTHER" id="PTHR43250:SF2">
    <property type="entry name" value="EXODEOXYRIBONUCLEASE III"/>
    <property type="match status" value="1"/>
</dbReference>
<dbReference type="InterPro" id="IPR036691">
    <property type="entry name" value="Endo/exonu/phosph_ase_sf"/>
</dbReference>
<dbReference type="InterPro" id="IPR037493">
    <property type="entry name" value="ExoIII-like"/>
</dbReference>
<evidence type="ECO:0000256" key="3">
    <source>
        <dbReference type="ARBA" id="ARBA00022723"/>
    </source>
</evidence>
<dbReference type="EMBL" id="JABWMH010000001">
    <property type="protein sequence ID" value="NVD26495.1"/>
    <property type="molecule type" value="Genomic_DNA"/>
</dbReference>
<feature type="domain" description="Endonuclease/exonuclease/phosphatase" evidence="6">
    <location>
        <begin position="8"/>
        <end position="255"/>
    </location>
</feature>
<evidence type="ECO:0000259" key="6">
    <source>
        <dbReference type="Pfam" id="PF03372"/>
    </source>
</evidence>
<dbReference type="EC" id="3.1.11.2" evidence="7"/>
<dbReference type="InterPro" id="IPR020847">
    <property type="entry name" value="AP_endonuclease_F1_BS"/>
</dbReference>
<dbReference type="PANTHER" id="PTHR43250">
    <property type="entry name" value="EXODEOXYRIBONUCLEASE III"/>
    <property type="match status" value="1"/>
</dbReference>
<dbReference type="CDD" id="cd09086">
    <property type="entry name" value="ExoIII-like_AP-endo"/>
    <property type="match status" value="1"/>
</dbReference>
<dbReference type="Gene3D" id="3.60.10.10">
    <property type="entry name" value="Endonuclease/exonuclease/phosphatase"/>
    <property type="match status" value="1"/>
</dbReference>
<gene>
    <name evidence="7" type="primary">xth</name>
    <name evidence="7" type="ORF">HUO14_01100</name>
</gene>
<keyword evidence="8" id="KW-1185">Reference proteome</keyword>
<keyword evidence="3" id="KW-0479">Metal-binding</keyword>
<dbReference type="SUPFAM" id="SSF56219">
    <property type="entry name" value="DNase I-like"/>
    <property type="match status" value="1"/>
</dbReference>
<evidence type="ECO:0000313" key="8">
    <source>
        <dbReference type="Proteomes" id="UP000652427"/>
    </source>
</evidence>
<dbReference type="NCBIfam" id="TIGR00195">
    <property type="entry name" value="exoDNase_III"/>
    <property type="match status" value="1"/>
</dbReference>
<proteinExistence type="inferred from homology"/>
<keyword evidence="5" id="KW-0460">Magnesium</keyword>
<dbReference type="RefSeq" id="WP_176278045.1">
    <property type="nucleotide sequence ID" value="NZ_JABWMH010000001.1"/>
</dbReference>
<evidence type="ECO:0000256" key="5">
    <source>
        <dbReference type="ARBA" id="ARBA00022842"/>
    </source>
</evidence>
<dbReference type="GO" id="GO:0008311">
    <property type="term" value="F:double-stranded DNA 3'-5' DNA exonuclease activity"/>
    <property type="evidence" value="ECO:0007669"/>
    <property type="project" value="UniProtKB-EC"/>
</dbReference>
<dbReference type="PROSITE" id="PS00726">
    <property type="entry name" value="AP_NUCLEASE_F1_1"/>
    <property type="match status" value="1"/>
</dbReference>
<name>A0ABX2MYH4_9SPHN</name>
<comment type="cofactor">
    <cofactor evidence="1">
        <name>Mg(2+)</name>
        <dbReference type="ChEBI" id="CHEBI:18420"/>
    </cofactor>
</comment>